<protein>
    <recommendedName>
        <fullName evidence="1">Divergent 4Fe-4S mono-cluster domain-containing protein</fullName>
    </recommendedName>
</protein>
<dbReference type="EMBL" id="CP000383">
    <property type="protein sequence ID" value="ABG59822.1"/>
    <property type="molecule type" value="Genomic_DNA"/>
</dbReference>
<reference evidence="2 3" key="1">
    <citation type="journal article" date="2007" name="Appl. Environ. Microbiol.">
        <title>Genome sequence of the cellulolytic gliding bacterium Cytophaga hutchinsonii.</title>
        <authorList>
            <person name="Xie G."/>
            <person name="Bruce D.C."/>
            <person name="Challacombe J.F."/>
            <person name="Chertkov O."/>
            <person name="Detter J.C."/>
            <person name="Gilna P."/>
            <person name="Han C.S."/>
            <person name="Lucas S."/>
            <person name="Misra M."/>
            <person name="Myers G.L."/>
            <person name="Richardson P."/>
            <person name="Tapia R."/>
            <person name="Thayer N."/>
            <person name="Thompson L.S."/>
            <person name="Brettin T.S."/>
            <person name="Henrissat B."/>
            <person name="Wilson D.B."/>
            <person name="McBride M.J."/>
        </authorList>
    </citation>
    <scope>NUCLEOTIDE SEQUENCE [LARGE SCALE GENOMIC DNA]</scope>
    <source>
        <strain evidence="3">ATCC 33406 / DSM 1761 / CIP 103989 / NBRC 15051 / NCIMB 9469 / D465</strain>
    </source>
</reference>
<dbReference type="Proteomes" id="UP000001822">
    <property type="component" value="Chromosome"/>
</dbReference>
<dbReference type="AlphaFoldDB" id="A0A6N4STP0"/>
<dbReference type="RefSeq" id="WP_011585932.1">
    <property type="nucleotide sequence ID" value="NC_008255.1"/>
</dbReference>
<dbReference type="Pfam" id="PF06902">
    <property type="entry name" value="Fer4_19"/>
    <property type="match status" value="1"/>
</dbReference>
<evidence type="ECO:0000313" key="3">
    <source>
        <dbReference type="Proteomes" id="UP000001822"/>
    </source>
</evidence>
<accession>A0A6N4STP0</accession>
<dbReference type="KEGG" id="chu:CHU_2569"/>
<dbReference type="InterPro" id="IPR010693">
    <property type="entry name" value="Divergent_4Fe-4S_mono-cluster"/>
</dbReference>
<evidence type="ECO:0000259" key="1">
    <source>
        <dbReference type="Pfam" id="PF06902"/>
    </source>
</evidence>
<feature type="domain" description="Divergent 4Fe-4S mono-cluster" evidence="1">
    <location>
        <begin position="8"/>
        <end position="73"/>
    </location>
</feature>
<sequence length="77" mass="8736">MDDITKHYSNDEITVVWKPSLCTHSTLCWKGATGLKRVFNPMQRPWITPEGGTTAEIIERVDRCPSGALSYVRLEDI</sequence>
<organism evidence="2 3">
    <name type="scientific">Cytophaga hutchinsonii (strain ATCC 33406 / DSM 1761 / CIP 103989 / NBRC 15051 / NCIMB 9469 / D465)</name>
    <dbReference type="NCBI Taxonomy" id="269798"/>
    <lineage>
        <taxon>Bacteria</taxon>
        <taxon>Pseudomonadati</taxon>
        <taxon>Bacteroidota</taxon>
        <taxon>Cytophagia</taxon>
        <taxon>Cytophagales</taxon>
        <taxon>Cytophagaceae</taxon>
        <taxon>Cytophaga</taxon>
    </lineage>
</organism>
<name>A0A6N4STP0_CYTH3</name>
<dbReference type="OrthoDB" id="9795032at2"/>
<keyword evidence="3" id="KW-1185">Reference proteome</keyword>
<proteinExistence type="predicted"/>
<evidence type="ECO:0000313" key="2">
    <source>
        <dbReference type="EMBL" id="ABG59822.1"/>
    </source>
</evidence>
<gene>
    <name evidence="2" type="ordered locus">CHU_2569</name>
</gene>